<reference evidence="1 2" key="1">
    <citation type="submission" date="2021-06" db="EMBL/GenBank/DDBJ databases">
        <authorList>
            <person name="Kallberg Y."/>
            <person name="Tangrot J."/>
            <person name="Rosling A."/>
        </authorList>
    </citation>
    <scope>NUCLEOTIDE SEQUENCE [LARGE SCALE GENOMIC DNA]</scope>
    <source>
        <strain evidence="1 2">120-4 pot B 10/14</strain>
    </source>
</reference>
<evidence type="ECO:0000313" key="2">
    <source>
        <dbReference type="Proteomes" id="UP000789901"/>
    </source>
</evidence>
<dbReference type="EMBL" id="CAJVQB010030756">
    <property type="protein sequence ID" value="CAG8816001.1"/>
    <property type="molecule type" value="Genomic_DNA"/>
</dbReference>
<evidence type="ECO:0000313" key="1">
    <source>
        <dbReference type="EMBL" id="CAG8816001.1"/>
    </source>
</evidence>
<sequence length="128" mass="14315">GTNNENNVIKVCKKDSDKKKIDEKGKRNMMVSSMSMDEICRDDTKLNDISKADGIINSIEHVDETSNKGKTKYDIELKIGINDDNNDVIVYNCKNYWLTISSLVAGLIDSCSSILTSCSWSNTLNKVE</sequence>
<comment type="caution">
    <text evidence="1">The sequence shown here is derived from an EMBL/GenBank/DDBJ whole genome shotgun (WGS) entry which is preliminary data.</text>
</comment>
<protein>
    <submittedName>
        <fullName evidence="1">1170_t:CDS:1</fullName>
    </submittedName>
</protein>
<proteinExistence type="predicted"/>
<name>A0ABN7W549_GIGMA</name>
<keyword evidence="2" id="KW-1185">Reference proteome</keyword>
<organism evidence="1 2">
    <name type="scientific">Gigaspora margarita</name>
    <dbReference type="NCBI Taxonomy" id="4874"/>
    <lineage>
        <taxon>Eukaryota</taxon>
        <taxon>Fungi</taxon>
        <taxon>Fungi incertae sedis</taxon>
        <taxon>Mucoromycota</taxon>
        <taxon>Glomeromycotina</taxon>
        <taxon>Glomeromycetes</taxon>
        <taxon>Diversisporales</taxon>
        <taxon>Gigasporaceae</taxon>
        <taxon>Gigaspora</taxon>
    </lineage>
</organism>
<accession>A0ABN7W549</accession>
<gene>
    <name evidence="1" type="ORF">GMARGA_LOCUS26430</name>
</gene>
<feature type="non-terminal residue" evidence="1">
    <location>
        <position position="1"/>
    </location>
</feature>
<dbReference type="Proteomes" id="UP000789901">
    <property type="component" value="Unassembled WGS sequence"/>
</dbReference>